<sequence>MRPGLGPGGAGPGRGCRRGGQGARTHLPAPPRSPPPPPPAAAPSMGVAGRGCPGAARPLLPLLLPLLLTAAVPPGRAPGPPEDVDECAQGLDDCHTNALCQNTLTSYKCSCKPGYQGEGRQCEDIDECENELNGGCVHDCWNIPGNYRCTCFDGFMLAHDGHNCLDVDECLDNNGGCQHTCVNVMGSYECRCKEGFFLSDNQHTCIHRSEEGLSCMNTNHGCSHICKEAPRGSVACECRPGFELAKNQRDCILTCNHGNGGCQHSCEDTAEGPECSCHPQYKMHADGRSCLEPEDPALEVTESNATSVADGDKRVKRRLLMETCAVNNGGCDRTCKDTSTGVHCSCPVGFTLQLDGKTCKDIDECQTRNGGCDHFCKNTVGSFDCSCRKGFKLLTDEKSCQDVDECSLDRTCDHSCINHPGTFTCACNKGYTLYGFTHCGDTNECSINNGGCQQVCVNTVGSYECQCHSTYKLHWNKKDCVEEKGVLPTSVSPHVSLHCGKSGGGERCFLRCHSGIHLSSGLQEAYSVTCGSSSPLRSKQQKSNDSAFGDVATVRTSVTFKLNEGKCSLKKAELFPEGLRPALPEKHSSVKESFRYANLTCSSGKQVPGAPGRPSATKEMFITIEFELETNQKEVTASCDLSCLVKRTEKRLRKAIRTLRKAAHREQFHLQLSGMDLEVAKKAPRTSERRVESCAVGQGHVGNQCVSCRAGTYYDGAQERCILCPNGTFQNEEGQITCEPCPRPDNPGPLKTPEAWNASDCGGLCQPGEYSADGFTPCQPCALGTFQPEAGRTSCFPCGGGLPTKHLGATSFQECETRGTYQPEFGKNSCVSCPGNTMTDFDGSTNITQCKKDYQELIEDIVRDGRLYASENHQEILKDKKLIKALFDVLAHPQNYFKYTAQESREMFPRSFIRLLRSKVSRFLRPYK</sequence>
<organism evidence="12 13">
    <name type="scientific">Equus przewalskii</name>
    <name type="common">Przewalski's horse</name>
    <name type="synonym">Equus caballus przewalskii</name>
    <dbReference type="NCBI Taxonomy" id="9798"/>
    <lineage>
        <taxon>Eukaryota</taxon>
        <taxon>Metazoa</taxon>
        <taxon>Chordata</taxon>
        <taxon>Craniata</taxon>
        <taxon>Vertebrata</taxon>
        <taxon>Euteleostomi</taxon>
        <taxon>Mammalia</taxon>
        <taxon>Eutheria</taxon>
        <taxon>Laurasiatheria</taxon>
        <taxon>Perissodactyla</taxon>
        <taxon>Equidae</taxon>
        <taxon>Equus</taxon>
    </lineage>
</organism>
<dbReference type="InterPro" id="IPR009030">
    <property type="entry name" value="Growth_fac_rcpt_cys_sf"/>
</dbReference>
<dbReference type="Pfam" id="PF07645">
    <property type="entry name" value="EGF_CA"/>
    <property type="match status" value="1"/>
</dbReference>
<evidence type="ECO:0000259" key="11">
    <source>
        <dbReference type="PROSITE" id="PS50026"/>
    </source>
</evidence>
<dbReference type="SUPFAM" id="SSF57196">
    <property type="entry name" value="EGF/Laminin"/>
    <property type="match status" value="1"/>
</dbReference>
<dbReference type="InterPro" id="IPR024731">
    <property type="entry name" value="NELL2-like_EGF"/>
</dbReference>
<dbReference type="InterPro" id="IPR000742">
    <property type="entry name" value="EGF"/>
</dbReference>
<dbReference type="Gene3D" id="2.10.50.10">
    <property type="entry name" value="Tumor Necrosis Factor Receptor, subunit A, domain 2"/>
    <property type="match status" value="3"/>
</dbReference>
<keyword evidence="2" id="KW-0964">Secreted</keyword>
<evidence type="ECO:0000256" key="6">
    <source>
        <dbReference type="ARBA" id="ARBA00022837"/>
    </source>
</evidence>
<keyword evidence="6" id="KW-0106">Calcium</keyword>
<name>A0ABM4PYX4_EQUPR</name>
<dbReference type="PROSITE" id="PS01187">
    <property type="entry name" value="EGF_CA"/>
    <property type="match status" value="3"/>
</dbReference>
<feature type="domain" description="EGF-like" evidence="11">
    <location>
        <begin position="402"/>
        <end position="440"/>
    </location>
</feature>
<accession>A0ABM4PYX4</accession>
<evidence type="ECO:0000256" key="8">
    <source>
        <dbReference type="ARBA" id="ARBA00023180"/>
    </source>
</evidence>
<evidence type="ECO:0000256" key="7">
    <source>
        <dbReference type="ARBA" id="ARBA00023157"/>
    </source>
</evidence>
<dbReference type="Pfam" id="PF14670">
    <property type="entry name" value="FXa_inhibition"/>
    <property type="match status" value="5"/>
</dbReference>
<evidence type="ECO:0000256" key="9">
    <source>
        <dbReference type="PROSITE-ProRule" id="PRU00076"/>
    </source>
</evidence>
<dbReference type="Proteomes" id="UP001652662">
    <property type="component" value="Chromosome 6"/>
</dbReference>
<protein>
    <submittedName>
        <fullName evidence="13">Signal peptide, CUB and EGF-like domain-containing protein 2 isoform X5</fullName>
    </submittedName>
</protein>
<evidence type="ECO:0000313" key="12">
    <source>
        <dbReference type="Proteomes" id="UP001652662"/>
    </source>
</evidence>
<dbReference type="Gene3D" id="2.10.25.10">
    <property type="entry name" value="Laminin"/>
    <property type="match status" value="9"/>
</dbReference>
<comment type="subcellular location">
    <subcellularLocation>
        <location evidence="1">Secreted</location>
    </subcellularLocation>
</comment>
<dbReference type="SMART" id="SM00179">
    <property type="entry name" value="EGF_CA"/>
    <property type="match status" value="8"/>
</dbReference>
<keyword evidence="4" id="KW-0732">Signal</keyword>
<feature type="compositionally biased region" description="Gly residues" evidence="10">
    <location>
        <begin position="1"/>
        <end position="22"/>
    </location>
</feature>
<dbReference type="InterPro" id="IPR001881">
    <property type="entry name" value="EGF-like_Ca-bd_dom"/>
</dbReference>
<gene>
    <name evidence="13" type="primary">SCUBE2</name>
</gene>
<dbReference type="InterPro" id="IPR018097">
    <property type="entry name" value="EGF_Ca-bd_CS"/>
</dbReference>
<feature type="compositionally biased region" description="Pro residues" evidence="10">
    <location>
        <begin position="28"/>
        <end position="41"/>
    </location>
</feature>
<dbReference type="InterPro" id="IPR049883">
    <property type="entry name" value="NOTCH1_EGF-like"/>
</dbReference>
<evidence type="ECO:0000256" key="10">
    <source>
        <dbReference type="SAM" id="MobiDB-lite"/>
    </source>
</evidence>
<evidence type="ECO:0000256" key="1">
    <source>
        <dbReference type="ARBA" id="ARBA00004613"/>
    </source>
</evidence>
<keyword evidence="12" id="KW-1185">Reference proteome</keyword>
<dbReference type="InterPro" id="IPR011641">
    <property type="entry name" value="Tyr-kin_ephrin_A/B_rcpt-like"/>
</dbReference>
<dbReference type="InterPro" id="IPR000152">
    <property type="entry name" value="EGF-type_Asp/Asn_hydroxyl_site"/>
</dbReference>
<dbReference type="PANTHER" id="PTHR24046">
    <property type="entry name" value="SIGNAL PEPTIDE, CUB AND EGF-LIKE DOMAIN-CONTAINING"/>
    <property type="match status" value="1"/>
</dbReference>
<dbReference type="PROSITE" id="PS50026">
    <property type="entry name" value="EGF_3"/>
    <property type="match status" value="3"/>
</dbReference>
<evidence type="ECO:0000256" key="3">
    <source>
        <dbReference type="ARBA" id="ARBA00022536"/>
    </source>
</evidence>
<comment type="caution">
    <text evidence="9">Lacks conserved residue(s) required for the propagation of feature annotation.</text>
</comment>
<feature type="domain" description="EGF-like" evidence="11">
    <location>
        <begin position="83"/>
        <end position="123"/>
    </location>
</feature>
<keyword evidence="5" id="KW-0677">Repeat</keyword>
<evidence type="ECO:0000313" key="13">
    <source>
        <dbReference type="RefSeq" id="XP_070482395.1"/>
    </source>
</evidence>
<evidence type="ECO:0000256" key="2">
    <source>
        <dbReference type="ARBA" id="ARBA00022525"/>
    </source>
</evidence>
<evidence type="ECO:0000256" key="5">
    <source>
        <dbReference type="ARBA" id="ARBA00022737"/>
    </source>
</evidence>
<feature type="disulfide bond" evidence="9">
    <location>
        <begin position="406"/>
        <end position="416"/>
    </location>
</feature>
<dbReference type="RefSeq" id="XP_070482395.1">
    <property type="nucleotide sequence ID" value="XM_070626294.1"/>
</dbReference>
<dbReference type="SMART" id="SM00181">
    <property type="entry name" value="EGF"/>
    <property type="match status" value="9"/>
</dbReference>
<dbReference type="PROSITE" id="PS01186">
    <property type="entry name" value="EGF_2"/>
    <property type="match status" value="4"/>
</dbReference>
<dbReference type="Pfam" id="PF07699">
    <property type="entry name" value="Ephrin_rec_like"/>
    <property type="match status" value="3"/>
</dbReference>
<keyword evidence="8" id="KW-0325">Glycoprotein</keyword>
<feature type="region of interest" description="Disordered" evidence="10">
    <location>
        <begin position="1"/>
        <end position="48"/>
    </location>
</feature>
<dbReference type="SMART" id="SM01411">
    <property type="entry name" value="Ephrin_rec_like"/>
    <property type="match status" value="3"/>
</dbReference>
<dbReference type="PROSITE" id="PS00010">
    <property type="entry name" value="ASX_HYDROXYL"/>
    <property type="match status" value="4"/>
</dbReference>
<dbReference type="InterPro" id="IPR052071">
    <property type="entry name" value="SCUB_EGF-like_domain"/>
</dbReference>
<dbReference type="PANTHER" id="PTHR24046:SF3">
    <property type="entry name" value="SIGNAL PEPTIDE, CUB AND EGF-LIKE DOMAIN-CONTAINING PROTEIN 2"/>
    <property type="match status" value="1"/>
</dbReference>
<dbReference type="SUPFAM" id="SSF57184">
    <property type="entry name" value="Growth factor receptor domain"/>
    <property type="match status" value="4"/>
</dbReference>
<feature type="domain" description="EGF-like" evidence="11">
    <location>
        <begin position="166"/>
        <end position="202"/>
    </location>
</feature>
<keyword evidence="7 9" id="KW-1015">Disulfide bond</keyword>
<dbReference type="Pfam" id="PF12947">
    <property type="entry name" value="EGF_3"/>
    <property type="match status" value="1"/>
</dbReference>
<dbReference type="CDD" id="cd00054">
    <property type="entry name" value="EGF_CA"/>
    <property type="match status" value="2"/>
</dbReference>
<dbReference type="GeneID" id="103546960"/>
<keyword evidence="3 9" id="KW-0245">EGF-like domain</keyword>
<dbReference type="InterPro" id="IPR026823">
    <property type="entry name" value="cEGF"/>
</dbReference>
<proteinExistence type="predicted"/>
<reference evidence="13" key="1">
    <citation type="submission" date="2025-08" db="UniProtKB">
        <authorList>
            <consortium name="RefSeq"/>
        </authorList>
    </citation>
    <scope>IDENTIFICATION</scope>
    <source>
        <tissue evidence="13">Blood</tissue>
    </source>
</reference>
<evidence type="ECO:0000256" key="4">
    <source>
        <dbReference type="ARBA" id="ARBA00022729"/>
    </source>
</evidence>
<dbReference type="Pfam" id="PF12662">
    <property type="entry name" value="cEGF"/>
    <property type="match status" value="1"/>
</dbReference>